<dbReference type="PANTHER" id="PTHR43630:SF1">
    <property type="entry name" value="POLY-BETA-1,6-N-ACETYL-D-GLUCOSAMINE SYNTHASE"/>
    <property type="match status" value="1"/>
</dbReference>
<dbReference type="Gene3D" id="3.90.550.10">
    <property type="entry name" value="Spore Coat Polysaccharide Biosynthesis Protein SpsA, Chain A"/>
    <property type="match status" value="1"/>
</dbReference>
<comment type="similarity">
    <text evidence="1">Belongs to the glycosyltransferase 2 family.</text>
</comment>
<reference evidence="5 6" key="1">
    <citation type="submission" date="2023-11" db="EMBL/GenBank/DDBJ databases">
        <title>Draft genome of Azohydromonas lata strain H1 (DSM1123), a polyhydroxyalkanoate producer.</title>
        <authorList>
            <person name="Traversa D."/>
            <person name="D'Addabbo P."/>
            <person name="Pazzani C."/>
            <person name="Manzari C."/>
            <person name="Chiara M."/>
            <person name="Scrascia M."/>
        </authorList>
    </citation>
    <scope>NUCLEOTIDE SEQUENCE [LARGE SCALE GENOMIC DNA]</scope>
    <source>
        <strain evidence="5 6">H1</strain>
    </source>
</reference>
<evidence type="ECO:0000313" key="5">
    <source>
        <dbReference type="EMBL" id="MDZ5455983.1"/>
    </source>
</evidence>
<keyword evidence="2 5" id="KW-0328">Glycosyltransferase</keyword>
<evidence type="ECO:0000256" key="2">
    <source>
        <dbReference type="ARBA" id="ARBA00022676"/>
    </source>
</evidence>
<dbReference type="SUPFAM" id="SSF53448">
    <property type="entry name" value="Nucleotide-diphospho-sugar transferases"/>
    <property type="match status" value="1"/>
</dbReference>
<gene>
    <name evidence="5" type="ORF">SM757_05305</name>
</gene>
<dbReference type="CDD" id="cd00761">
    <property type="entry name" value="Glyco_tranf_GTA_type"/>
    <property type="match status" value="1"/>
</dbReference>
<feature type="domain" description="Glycosyltransferase 2-like" evidence="4">
    <location>
        <begin position="12"/>
        <end position="140"/>
    </location>
</feature>
<protein>
    <submittedName>
        <fullName evidence="5">Glycosyltransferase family A protein</fullName>
        <ecNumber evidence="5">2.4.-.-</ecNumber>
    </submittedName>
</protein>
<dbReference type="InterPro" id="IPR001173">
    <property type="entry name" value="Glyco_trans_2-like"/>
</dbReference>
<dbReference type="Proteomes" id="UP001293718">
    <property type="component" value="Unassembled WGS sequence"/>
</dbReference>
<sequence>MQNLANSFVLLTAAKNEAKYIGVTIESVLRQSVLPKAWHIMDDGSTDETADIVRRFARQHNFLHLHTIASRNGGERNFGAQYRAINKAYSLVKAEAFEFVCMLDADIELKSNYYFRSIIDEFERDADLGLAGGYIYERSGDIWKCRPANSPTSVAGGVQMFRRVCFDEIDGYQALMYGGEDWLAQVHAQHAGWKVRSLLHLPVHHYRPTSSAGGRLKGIFRMGMRDASFGSHPAFELVKCARRAREAPVLINPLVRLSGYFWYGLKHKSPVVPSDVVQTLRKEQIQRVFEWTKRPFNRFISSDKALVGRDESLR</sequence>
<accession>A0ABU5IA50</accession>
<evidence type="ECO:0000256" key="1">
    <source>
        <dbReference type="ARBA" id="ARBA00006739"/>
    </source>
</evidence>
<evidence type="ECO:0000256" key="3">
    <source>
        <dbReference type="ARBA" id="ARBA00022679"/>
    </source>
</evidence>
<dbReference type="InterPro" id="IPR029044">
    <property type="entry name" value="Nucleotide-diphossugar_trans"/>
</dbReference>
<dbReference type="RefSeq" id="WP_322464667.1">
    <property type="nucleotide sequence ID" value="NZ_JAXOJX010000005.1"/>
</dbReference>
<evidence type="ECO:0000259" key="4">
    <source>
        <dbReference type="Pfam" id="PF00535"/>
    </source>
</evidence>
<organism evidence="5 6">
    <name type="scientific">Azohydromonas lata</name>
    <dbReference type="NCBI Taxonomy" id="45677"/>
    <lineage>
        <taxon>Bacteria</taxon>
        <taxon>Pseudomonadati</taxon>
        <taxon>Pseudomonadota</taxon>
        <taxon>Betaproteobacteria</taxon>
        <taxon>Burkholderiales</taxon>
        <taxon>Sphaerotilaceae</taxon>
        <taxon>Azohydromonas</taxon>
    </lineage>
</organism>
<evidence type="ECO:0000313" key="6">
    <source>
        <dbReference type="Proteomes" id="UP001293718"/>
    </source>
</evidence>
<dbReference type="EMBL" id="JAXOJX010000005">
    <property type="protein sequence ID" value="MDZ5455983.1"/>
    <property type="molecule type" value="Genomic_DNA"/>
</dbReference>
<dbReference type="PANTHER" id="PTHR43630">
    <property type="entry name" value="POLY-BETA-1,6-N-ACETYL-D-GLUCOSAMINE SYNTHASE"/>
    <property type="match status" value="1"/>
</dbReference>
<comment type="caution">
    <text evidence="5">The sequence shown here is derived from an EMBL/GenBank/DDBJ whole genome shotgun (WGS) entry which is preliminary data.</text>
</comment>
<keyword evidence="6" id="KW-1185">Reference proteome</keyword>
<dbReference type="EC" id="2.4.-.-" evidence="5"/>
<dbReference type="GO" id="GO:0016757">
    <property type="term" value="F:glycosyltransferase activity"/>
    <property type="evidence" value="ECO:0007669"/>
    <property type="project" value="UniProtKB-KW"/>
</dbReference>
<name>A0ABU5IA50_9BURK</name>
<dbReference type="Pfam" id="PF00535">
    <property type="entry name" value="Glycos_transf_2"/>
    <property type="match status" value="1"/>
</dbReference>
<proteinExistence type="inferred from homology"/>
<keyword evidence="3 5" id="KW-0808">Transferase</keyword>